<name>A0AAJ1TQE5_9HYPH</name>
<dbReference type="Pfam" id="PF18912">
    <property type="entry name" value="DZR_2"/>
    <property type="match status" value="1"/>
</dbReference>
<feature type="domain" description="Phosphoribosyltransferase" evidence="2">
    <location>
        <begin position="206"/>
        <end position="246"/>
    </location>
</feature>
<evidence type="ECO:0000259" key="3">
    <source>
        <dbReference type="Pfam" id="PF18912"/>
    </source>
</evidence>
<sequence length="253" mass="26811">MTAIAAVASALRGLPRGALSLIYPPTCCGCGSATADPGALCPSCWTGLRLIEEPLCQRFGTPFAVDLGVGPLLSPRAIAEPPVFGRARAVALYDDVARRLVHRLKYEDRLDLSGVMGRMMAASGRTLIAEAECVVPVPLHRWRLWRRRFNQAALLGRVIAKGAGLPFEPSALVRVRATRSQVGLSRPARAENLSGAFRVATAQAYRIRGRRVLLIDDVMTTGATGNAAARALLRGGATSVDLLTFALVGDAAG</sequence>
<gene>
    <name evidence="4" type="ORF">QO001_003953</name>
</gene>
<proteinExistence type="inferred from homology"/>
<feature type="domain" description="Double zinc ribbon" evidence="3">
    <location>
        <begin position="19"/>
        <end position="64"/>
    </location>
</feature>
<evidence type="ECO:0000313" key="4">
    <source>
        <dbReference type="EMBL" id="MDQ0545015.1"/>
    </source>
</evidence>
<protein>
    <submittedName>
        <fullName evidence="4">ComF family protein</fullName>
    </submittedName>
</protein>
<dbReference type="Pfam" id="PF00156">
    <property type="entry name" value="Pribosyltran"/>
    <property type="match status" value="1"/>
</dbReference>
<dbReference type="InterPro" id="IPR000836">
    <property type="entry name" value="PRTase_dom"/>
</dbReference>
<comment type="similarity">
    <text evidence="1">Belongs to the ComF/GntX family.</text>
</comment>
<organism evidence="4 5">
    <name type="scientific">Methylobacterium brachiatum</name>
    <dbReference type="NCBI Taxonomy" id="269660"/>
    <lineage>
        <taxon>Bacteria</taxon>
        <taxon>Pseudomonadati</taxon>
        <taxon>Pseudomonadota</taxon>
        <taxon>Alphaproteobacteria</taxon>
        <taxon>Hyphomicrobiales</taxon>
        <taxon>Methylobacteriaceae</taxon>
        <taxon>Methylobacterium</taxon>
    </lineage>
</organism>
<evidence type="ECO:0000259" key="2">
    <source>
        <dbReference type="Pfam" id="PF00156"/>
    </source>
</evidence>
<evidence type="ECO:0000313" key="5">
    <source>
        <dbReference type="Proteomes" id="UP001223420"/>
    </source>
</evidence>
<dbReference type="PANTHER" id="PTHR47505:SF1">
    <property type="entry name" value="DNA UTILIZATION PROTEIN YHGH"/>
    <property type="match status" value="1"/>
</dbReference>
<dbReference type="CDD" id="cd06223">
    <property type="entry name" value="PRTases_typeI"/>
    <property type="match status" value="1"/>
</dbReference>
<dbReference type="InterPro" id="IPR029057">
    <property type="entry name" value="PRTase-like"/>
</dbReference>
<dbReference type="SUPFAM" id="SSF53271">
    <property type="entry name" value="PRTase-like"/>
    <property type="match status" value="1"/>
</dbReference>
<dbReference type="RefSeq" id="WP_230366755.1">
    <property type="nucleotide sequence ID" value="NZ_JAJALK010000007.1"/>
</dbReference>
<accession>A0AAJ1TQE5</accession>
<reference evidence="4" key="1">
    <citation type="submission" date="2023-07" db="EMBL/GenBank/DDBJ databases">
        <title>Genomic Encyclopedia of Type Strains, Phase IV (KMG-IV): sequencing the most valuable type-strain genomes for metagenomic binning, comparative biology and taxonomic classification.</title>
        <authorList>
            <person name="Goeker M."/>
        </authorList>
    </citation>
    <scope>NUCLEOTIDE SEQUENCE</scope>
    <source>
        <strain evidence="4">DSM 19569</strain>
    </source>
</reference>
<dbReference type="PANTHER" id="PTHR47505">
    <property type="entry name" value="DNA UTILIZATION PROTEIN YHGH"/>
    <property type="match status" value="1"/>
</dbReference>
<dbReference type="AlphaFoldDB" id="A0AAJ1TQE5"/>
<dbReference type="Proteomes" id="UP001223420">
    <property type="component" value="Unassembled WGS sequence"/>
</dbReference>
<dbReference type="InterPro" id="IPR051910">
    <property type="entry name" value="ComF/GntX_DNA_util-trans"/>
</dbReference>
<dbReference type="EMBL" id="JAUSWL010000007">
    <property type="protein sequence ID" value="MDQ0545015.1"/>
    <property type="molecule type" value="Genomic_DNA"/>
</dbReference>
<dbReference type="InterPro" id="IPR044005">
    <property type="entry name" value="DZR_2"/>
</dbReference>
<dbReference type="Gene3D" id="3.40.50.2020">
    <property type="match status" value="1"/>
</dbReference>
<comment type="caution">
    <text evidence="4">The sequence shown here is derived from an EMBL/GenBank/DDBJ whole genome shotgun (WGS) entry which is preliminary data.</text>
</comment>
<evidence type="ECO:0000256" key="1">
    <source>
        <dbReference type="ARBA" id="ARBA00008007"/>
    </source>
</evidence>